<dbReference type="OrthoDB" id="8594924at2"/>
<dbReference type="Proteomes" id="UP000237082">
    <property type="component" value="Unassembled WGS sequence"/>
</dbReference>
<dbReference type="AlphaFoldDB" id="A0A2S5DHA4"/>
<dbReference type="Pfam" id="PF11747">
    <property type="entry name" value="RebB"/>
    <property type="match status" value="1"/>
</dbReference>
<keyword evidence="2" id="KW-1185">Reference proteome</keyword>
<proteinExistence type="predicted"/>
<comment type="caution">
    <text evidence="1">The sequence shown here is derived from an EMBL/GenBank/DDBJ whole genome shotgun (WGS) entry which is preliminary data.</text>
</comment>
<dbReference type="InterPro" id="IPR021070">
    <property type="entry name" value="Killing_trait_RebB"/>
</dbReference>
<accession>A0A2S5DHA4</accession>
<sequence length="84" mass="8949">MAAPSAVNSQITDAITQANTKVLGDMPAMAAGELYQNAIRNLNLTLQNTVSNQQQPNEADLASPEAAKPDAEELEALIRQLKSE</sequence>
<evidence type="ECO:0000313" key="1">
    <source>
        <dbReference type="EMBL" id="POZ62466.1"/>
    </source>
</evidence>
<dbReference type="EMBL" id="PQWB01000029">
    <property type="protein sequence ID" value="POZ62466.1"/>
    <property type="molecule type" value="Genomic_DNA"/>
</dbReference>
<organism evidence="1 2">
    <name type="scientific">Chromobacterium alticapitis</name>
    <dbReference type="NCBI Taxonomy" id="2073169"/>
    <lineage>
        <taxon>Bacteria</taxon>
        <taxon>Pseudomonadati</taxon>
        <taxon>Pseudomonadota</taxon>
        <taxon>Betaproteobacteria</taxon>
        <taxon>Neisseriales</taxon>
        <taxon>Chromobacteriaceae</taxon>
        <taxon>Chromobacterium</taxon>
    </lineage>
</organism>
<dbReference type="RefSeq" id="WP_103902215.1">
    <property type="nucleotide sequence ID" value="NZ_PQWB01000029.1"/>
</dbReference>
<evidence type="ECO:0000313" key="2">
    <source>
        <dbReference type="Proteomes" id="UP000237082"/>
    </source>
</evidence>
<gene>
    <name evidence="1" type="ORF">C2I19_08200</name>
</gene>
<protein>
    <submittedName>
        <fullName evidence="1">R body protein RebB-like protein</fullName>
    </submittedName>
</protein>
<reference evidence="2" key="1">
    <citation type="submission" date="2018-02" db="EMBL/GenBank/DDBJ databases">
        <authorList>
            <person name="O'Hara-Hanley K."/>
            <person name="Soby S."/>
        </authorList>
    </citation>
    <scope>NUCLEOTIDE SEQUENCE [LARGE SCALE GENOMIC DNA]</scope>
    <source>
        <strain evidence="2">MWU14-2602</strain>
    </source>
</reference>
<name>A0A2S5DHA4_9NEIS</name>